<sequence>METIASPSSTTSLFLSSNNPNSLHSKTLFFNLYKTNQPKFFPFSKSVKCIQSPEPTSKNSTLSSFSCGALTFSPAETADILPRKLHHLITEFQSLPEPIDRVKRLLHYSSLLPSLPDSSRVDSNRVMGCTAQVWLEATLDKDDKMRFRADSDSEITRGFCHCLVSVFDRAAPEEVLRVKTEDLAALNVGLVGGERSRVNTWHNVLISMQKRTKLLVAEREGKALFEPFPSLVVTKDGVQAKGSYAEAQARYLFPDESKVEELVNVLKEKKIGIAAHFYMDPEVQGVLTAAQKCWPHIHISDSLVMADTAVKMAKAGCQFITVLGVDFMSENVRAILDQAGFQDVGVYRMSDERIGCSLADAAATPAYMNYLEAASSSPPSLHVVYINTSLETKAYAHELVPTITCTSSNVVQTILQAFAQIPDLNIWYGPDSYMGANIAKIFQQMTLMSDEEIAEIHPKHNRDSIRSLLSRLHYYQFNASMEAWLCVYLVTDLLLYSESQNISPGYQLTINFPFLLFPHAFQDLSLGRAAFFYLSDLMTFSHQDGTCVVHHLFGHEVVEKINEMYCDAFLTAHLEVPGEMFSLAMEAKKRGMGVVGSTQNILDFIKHRVQEALDRDVNDHLQFVLGTETGMVTSIVAAVRNLLGSENSSSGEAKINVEIVFPVSSDSMTRTSTSSSPSLKSVNLGDVILPVIPGVASGEGCSIHGGCASCPYMKMNSLTSLLKICHQLPDENNNLKAFEAERFKLQTPLGKSIADVGCEPILHMRHFQGKKELPEKLVNQVLHPYGNGRSMSREPLPSPTFLSFCGTGPVDKEGF</sequence>
<name>A0ACC0ZAR2_9ROSI</name>
<accession>A0ACC0ZAR2</accession>
<comment type="caution">
    <text evidence="1">The sequence shown here is derived from an EMBL/GenBank/DDBJ whole genome shotgun (WGS) entry which is preliminary data.</text>
</comment>
<reference evidence="2" key="1">
    <citation type="journal article" date="2023" name="G3 (Bethesda)">
        <title>Genome assembly and association tests identify interacting loci associated with vigor, precocity, and sex in interspecific pistachio rootstocks.</title>
        <authorList>
            <person name="Palmer W."/>
            <person name="Jacygrad E."/>
            <person name="Sagayaradj S."/>
            <person name="Cavanaugh K."/>
            <person name="Han R."/>
            <person name="Bertier L."/>
            <person name="Beede B."/>
            <person name="Kafkas S."/>
            <person name="Golino D."/>
            <person name="Preece J."/>
            <person name="Michelmore R."/>
        </authorList>
    </citation>
    <scope>NUCLEOTIDE SEQUENCE [LARGE SCALE GENOMIC DNA]</scope>
</reference>
<dbReference type="Proteomes" id="UP001163603">
    <property type="component" value="Chromosome 2"/>
</dbReference>
<keyword evidence="2" id="KW-1185">Reference proteome</keyword>
<organism evidence="1 2">
    <name type="scientific">Pistacia integerrima</name>
    <dbReference type="NCBI Taxonomy" id="434235"/>
    <lineage>
        <taxon>Eukaryota</taxon>
        <taxon>Viridiplantae</taxon>
        <taxon>Streptophyta</taxon>
        <taxon>Embryophyta</taxon>
        <taxon>Tracheophyta</taxon>
        <taxon>Spermatophyta</taxon>
        <taxon>Magnoliopsida</taxon>
        <taxon>eudicotyledons</taxon>
        <taxon>Gunneridae</taxon>
        <taxon>Pentapetalae</taxon>
        <taxon>rosids</taxon>
        <taxon>malvids</taxon>
        <taxon>Sapindales</taxon>
        <taxon>Anacardiaceae</taxon>
        <taxon>Pistacia</taxon>
    </lineage>
</organism>
<gene>
    <name evidence="1" type="ORF">Pint_15560</name>
</gene>
<proteinExistence type="predicted"/>
<dbReference type="EMBL" id="CM047737">
    <property type="protein sequence ID" value="KAJ0047658.1"/>
    <property type="molecule type" value="Genomic_DNA"/>
</dbReference>
<evidence type="ECO:0000313" key="2">
    <source>
        <dbReference type="Proteomes" id="UP001163603"/>
    </source>
</evidence>
<evidence type="ECO:0000313" key="1">
    <source>
        <dbReference type="EMBL" id="KAJ0047658.1"/>
    </source>
</evidence>
<protein>
    <submittedName>
        <fullName evidence="1">Uncharacterized protein</fullName>
    </submittedName>
</protein>